<comment type="caution">
    <text evidence="1">The sequence shown here is derived from an EMBL/GenBank/DDBJ whole genome shotgun (WGS) entry which is preliminary data.</text>
</comment>
<dbReference type="RefSeq" id="WP_202060327.1">
    <property type="nucleotide sequence ID" value="NZ_JAEQMY010000017.1"/>
</dbReference>
<name>A0A936Z7T0_9HYPH</name>
<protein>
    <submittedName>
        <fullName evidence="1">Uncharacterized protein</fullName>
    </submittedName>
</protein>
<organism evidence="1 2">
    <name type="scientific">Microvirga aerilata</name>
    <dbReference type="NCBI Taxonomy" id="670292"/>
    <lineage>
        <taxon>Bacteria</taxon>
        <taxon>Pseudomonadati</taxon>
        <taxon>Pseudomonadota</taxon>
        <taxon>Alphaproteobacteria</taxon>
        <taxon>Hyphomicrobiales</taxon>
        <taxon>Methylobacteriaceae</taxon>
        <taxon>Microvirga</taxon>
    </lineage>
</organism>
<reference evidence="1" key="1">
    <citation type="submission" date="2021-01" db="EMBL/GenBank/DDBJ databases">
        <title>Microvirga sp.</title>
        <authorList>
            <person name="Kim M.K."/>
        </authorList>
    </citation>
    <scope>NUCLEOTIDE SEQUENCE</scope>
    <source>
        <strain evidence="1">5420S-16</strain>
    </source>
</reference>
<evidence type="ECO:0000313" key="1">
    <source>
        <dbReference type="EMBL" id="MBL0405036.1"/>
    </source>
</evidence>
<keyword evidence="2" id="KW-1185">Reference proteome</keyword>
<evidence type="ECO:0000313" key="2">
    <source>
        <dbReference type="Proteomes" id="UP000605848"/>
    </source>
</evidence>
<dbReference type="EMBL" id="JAEQMY010000017">
    <property type="protein sequence ID" value="MBL0405036.1"/>
    <property type="molecule type" value="Genomic_DNA"/>
</dbReference>
<accession>A0A936Z7T0</accession>
<dbReference type="AlphaFoldDB" id="A0A936Z7T0"/>
<gene>
    <name evidence="1" type="ORF">JKG68_13750</name>
</gene>
<proteinExistence type="predicted"/>
<sequence length="87" mass="10059">MFIRRCILHDRQYVVRAAGQDERFHRVKAKLLVARISQQRRNIAEQANQKITVVAGAQCSFFGSIQVPRYQCRDNSPRRMDGILDVG</sequence>
<dbReference type="Proteomes" id="UP000605848">
    <property type="component" value="Unassembled WGS sequence"/>
</dbReference>